<dbReference type="PANTHER" id="PTHR43813">
    <property type="entry name" value="ACYL-ACTIVATING ENZYME 16, CHLOROPLASTIC-RELATED"/>
    <property type="match status" value="1"/>
</dbReference>
<dbReference type="InterPro" id="IPR052987">
    <property type="entry name" value="Chloroplast_AMP-bd_Enzymes"/>
</dbReference>
<dbReference type="PANTHER" id="PTHR43813:SF1">
    <property type="entry name" value="ACYL-ACTIVATING ENZYME 16, CHLOROPLASTIC-RELATED"/>
    <property type="match status" value="1"/>
</dbReference>
<dbReference type="InterPro" id="IPR020845">
    <property type="entry name" value="AMP-binding_CS"/>
</dbReference>
<proteinExistence type="predicted"/>
<dbReference type="Pfam" id="PF23562">
    <property type="entry name" value="AMP-binding_C_3"/>
    <property type="match status" value="1"/>
</dbReference>
<dbReference type="InterPro" id="IPR042099">
    <property type="entry name" value="ANL_N_sf"/>
</dbReference>
<organism evidence="3 4">
    <name type="scientific">candidate division WOR-3 bacterium</name>
    <dbReference type="NCBI Taxonomy" id="2052148"/>
    <lineage>
        <taxon>Bacteria</taxon>
        <taxon>Bacteria division WOR-3</taxon>
    </lineage>
</organism>
<accession>A0A350HA00</accession>
<dbReference type="EMBL" id="DMZY01000123">
    <property type="protein sequence ID" value="HAV92366.1"/>
    <property type="molecule type" value="Genomic_DNA"/>
</dbReference>
<gene>
    <name evidence="3" type="ORF">DCW38_04210</name>
</gene>
<evidence type="ECO:0000259" key="2">
    <source>
        <dbReference type="Pfam" id="PF00501"/>
    </source>
</evidence>
<dbReference type="PROSITE" id="PS00455">
    <property type="entry name" value="AMP_BINDING"/>
    <property type="match status" value="1"/>
</dbReference>
<protein>
    <recommendedName>
        <fullName evidence="2">AMP-dependent synthetase/ligase domain-containing protein</fullName>
    </recommendedName>
</protein>
<keyword evidence="1" id="KW-0812">Transmembrane</keyword>
<dbReference type="SUPFAM" id="SSF56801">
    <property type="entry name" value="Acetyl-CoA synthetase-like"/>
    <property type="match status" value="1"/>
</dbReference>
<dbReference type="AlphaFoldDB" id="A0A350HA00"/>
<feature type="transmembrane region" description="Helical" evidence="1">
    <location>
        <begin position="321"/>
        <end position="344"/>
    </location>
</feature>
<dbReference type="InterPro" id="IPR045851">
    <property type="entry name" value="AMP-bd_C_sf"/>
</dbReference>
<evidence type="ECO:0000313" key="4">
    <source>
        <dbReference type="Proteomes" id="UP000264062"/>
    </source>
</evidence>
<keyword evidence="1" id="KW-1133">Transmembrane helix</keyword>
<evidence type="ECO:0000256" key="1">
    <source>
        <dbReference type="SAM" id="Phobius"/>
    </source>
</evidence>
<keyword evidence="1" id="KW-0472">Membrane</keyword>
<reference evidence="3 4" key="1">
    <citation type="journal article" date="2018" name="Nat. Biotechnol.">
        <title>A standardized bacterial taxonomy based on genome phylogeny substantially revises the tree of life.</title>
        <authorList>
            <person name="Parks D.H."/>
            <person name="Chuvochina M."/>
            <person name="Waite D.W."/>
            <person name="Rinke C."/>
            <person name="Skarshewski A."/>
            <person name="Chaumeil P.A."/>
            <person name="Hugenholtz P."/>
        </authorList>
    </citation>
    <scope>NUCLEOTIDE SEQUENCE [LARGE SCALE GENOMIC DNA]</scope>
    <source>
        <strain evidence="3">UBA9956</strain>
    </source>
</reference>
<comment type="caution">
    <text evidence="3">The sequence shown here is derived from an EMBL/GenBank/DDBJ whole genome shotgun (WGS) entry which is preliminary data.</text>
</comment>
<dbReference type="Pfam" id="PF00501">
    <property type="entry name" value="AMP-binding"/>
    <property type="match status" value="1"/>
</dbReference>
<dbReference type="Gene3D" id="3.30.300.30">
    <property type="match status" value="1"/>
</dbReference>
<name>A0A350HA00_UNCW3</name>
<sequence>MYRILESQNLFEMFENSVKVHSKLPCQTYRLGNGDWHTLSYEKTLKNVRRLASSLKKTGIKEGTHVLLFSDNRYEWITADLALLSLGAIDVPRSTTAPIRELSFIASHSDAEYAIIENESIYDSVKSILPDEKIFTFDKSIRFTCIEDMMQSGDEDFEFPEIKKENLATIIYTSGTTGNPKGVMLTQGNFMHNVKAITPLIHFKPFGKNGERSLSILPVWHVFERTYEYVCLAGGAETCYSNAKNFASDLREMRPTVMSAVPRIWEHIYRKVIDNIRSQKATKRYLFYFFITIREKMLWSYRTLINRDTVIYKESFSGRLWKLFLSAFSLILLSVPGLLGYFVLAPVRQAVGGRLRAFTGGGAIPKYIDNFYNTVGIPLLNAFGMTECSPGISSRKFDWNFLYTVGVPFEFTQIKVTDDNGNEVEEGEKGIVWVKGPQVMRGYYNNESETKRVLTEDGWLNTGDVGAFTSRKNLIILGRVKDTIVLLGGENVEPTPIEEKLEESEFITHAVVVGDDEKDIGALVVLEEERIKKLFEEWGEDYKNFDDARKNNKLMEFVREQIEKYVNSSKDFHPFEKIKSFRILPEKFMIGAELTESLKKKRLLIKNKYEATIKDMYKK</sequence>
<dbReference type="InterPro" id="IPR000873">
    <property type="entry name" value="AMP-dep_synth/lig_dom"/>
</dbReference>
<dbReference type="Gene3D" id="3.40.50.12780">
    <property type="entry name" value="N-terminal domain of ligase-like"/>
    <property type="match status" value="1"/>
</dbReference>
<evidence type="ECO:0000313" key="3">
    <source>
        <dbReference type="EMBL" id="HAV92366.1"/>
    </source>
</evidence>
<feature type="domain" description="AMP-dependent synthetase/ligase" evidence="2">
    <location>
        <begin position="15"/>
        <end position="444"/>
    </location>
</feature>
<dbReference type="Proteomes" id="UP000264062">
    <property type="component" value="Unassembled WGS sequence"/>
</dbReference>